<dbReference type="AlphaFoldDB" id="A0A453SAG2"/>
<dbReference type="Gramene" id="AET7Gv20862600.6">
    <property type="protein sequence ID" value="AET7Gv20862600.6"/>
    <property type="gene ID" value="AET7Gv20862600"/>
</dbReference>
<accession>A0A453SAG2</accession>
<proteinExistence type="predicted"/>
<reference evidence="2" key="1">
    <citation type="journal article" date="2014" name="Science">
        <title>Ancient hybridizations among the ancestral genomes of bread wheat.</title>
        <authorList>
            <consortium name="International Wheat Genome Sequencing Consortium,"/>
            <person name="Marcussen T."/>
            <person name="Sandve S.R."/>
            <person name="Heier L."/>
            <person name="Spannagl M."/>
            <person name="Pfeifer M."/>
            <person name="Jakobsen K.S."/>
            <person name="Wulff B.B."/>
            <person name="Steuernagel B."/>
            <person name="Mayer K.F."/>
            <person name="Olsen O.A."/>
        </authorList>
    </citation>
    <scope>NUCLEOTIDE SEQUENCE [LARGE SCALE GENOMIC DNA]</scope>
    <source>
        <strain evidence="2">cv. AL8/78</strain>
    </source>
</reference>
<reference evidence="1" key="4">
    <citation type="submission" date="2019-03" db="UniProtKB">
        <authorList>
            <consortium name="EnsemblPlants"/>
        </authorList>
    </citation>
    <scope>IDENTIFICATION</scope>
</reference>
<reference evidence="2" key="2">
    <citation type="journal article" date="2017" name="Nat. Plants">
        <title>The Aegilops tauschii genome reveals multiple impacts of transposons.</title>
        <authorList>
            <person name="Zhao G."/>
            <person name="Zou C."/>
            <person name="Li K."/>
            <person name="Wang K."/>
            <person name="Li T."/>
            <person name="Gao L."/>
            <person name="Zhang X."/>
            <person name="Wang H."/>
            <person name="Yang Z."/>
            <person name="Liu X."/>
            <person name="Jiang W."/>
            <person name="Mao L."/>
            <person name="Kong X."/>
            <person name="Jiao Y."/>
            <person name="Jia J."/>
        </authorList>
    </citation>
    <scope>NUCLEOTIDE SEQUENCE [LARGE SCALE GENOMIC DNA]</scope>
    <source>
        <strain evidence="2">cv. AL8/78</strain>
    </source>
</reference>
<keyword evidence="2" id="KW-1185">Reference proteome</keyword>
<protein>
    <submittedName>
        <fullName evidence="1">Uncharacterized protein</fullName>
    </submittedName>
</protein>
<dbReference type="EnsemblPlants" id="AET7Gv20862600.6">
    <property type="protein sequence ID" value="AET7Gv20862600.6"/>
    <property type="gene ID" value="AET7Gv20862600"/>
</dbReference>
<evidence type="ECO:0000313" key="2">
    <source>
        <dbReference type="Proteomes" id="UP000015105"/>
    </source>
</evidence>
<organism evidence="1 2">
    <name type="scientific">Aegilops tauschii subsp. strangulata</name>
    <name type="common">Goatgrass</name>
    <dbReference type="NCBI Taxonomy" id="200361"/>
    <lineage>
        <taxon>Eukaryota</taxon>
        <taxon>Viridiplantae</taxon>
        <taxon>Streptophyta</taxon>
        <taxon>Embryophyta</taxon>
        <taxon>Tracheophyta</taxon>
        <taxon>Spermatophyta</taxon>
        <taxon>Magnoliopsida</taxon>
        <taxon>Liliopsida</taxon>
        <taxon>Poales</taxon>
        <taxon>Poaceae</taxon>
        <taxon>BOP clade</taxon>
        <taxon>Pooideae</taxon>
        <taxon>Triticodae</taxon>
        <taxon>Triticeae</taxon>
        <taxon>Triticinae</taxon>
        <taxon>Aegilops</taxon>
    </lineage>
</organism>
<evidence type="ECO:0000313" key="1">
    <source>
        <dbReference type="EnsemblPlants" id="AET7Gv20862600.6"/>
    </source>
</evidence>
<reference evidence="1" key="5">
    <citation type="journal article" date="2021" name="G3 (Bethesda)">
        <title>Aegilops tauschii genome assembly Aet v5.0 features greater sequence contiguity and improved annotation.</title>
        <authorList>
            <person name="Wang L."/>
            <person name="Zhu T."/>
            <person name="Rodriguez J.C."/>
            <person name="Deal K.R."/>
            <person name="Dubcovsky J."/>
            <person name="McGuire P.E."/>
            <person name="Lux T."/>
            <person name="Spannagl M."/>
            <person name="Mayer K.F.X."/>
            <person name="Baldrich P."/>
            <person name="Meyers B.C."/>
            <person name="Huo N."/>
            <person name="Gu Y.Q."/>
            <person name="Zhou H."/>
            <person name="Devos K.M."/>
            <person name="Bennetzen J.L."/>
            <person name="Unver T."/>
            <person name="Budak H."/>
            <person name="Gulick P.J."/>
            <person name="Galiba G."/>
            <person name="Kalapos B."/>
            <person name="Nelson D.R."/>
            <person name="Li P."/>
            <person name="You F.M."/>
            <person name="Luo M.C."/>
            <person name="Dvorak J."/>
        </authorList>
    </citation>
    <scope>NUCLEOTIDE SEQUENCE [LARGE SCALE GENOMIC DNA]</scope>
    <source>
        <strain evidence="1">cv. AL8/78</strain>
    </source>
</reference>
<reference evidence="1" key="3">
    <citation type="journal article" date="2017" name="Nature">
        <title>Genome sequence of the progenitor of the wheat D genome Aegilops tauschii.</title>
        <authorList>
            <person name="Luo M.C."/>
            <person name="Gu Y.Q."/>
            <person name="Puiu D."/>
            <person name="Wang H."/>
            <person name="Twardziok S.O."/>
            <person name="Deal K.R."/>
            <person name="Huo N."/>
            <person name="Zhu T."/>
            <person name="Wang L."/>
            <person name="Wang Y."/>
            <person name="McGuire P.E."/>
            <person name="Liu S."/>
            <person name="Long H."/>
            <person name="Ramasamy R.K."/>
            <person name="Rodriguez J.C."/>
            <person name="Van S.L."/>
            <person name="Yuan L."/>
            <person name="Wang Z."/>
            <person name="Xia Z."/>
            <person name="Xiao L."/>
            <person name="Anderson O.D."/>
            <person name="Ouyang S."/>
            <person name="Liang Y."/>
            <person name="Zimin A.V."/>
            <person name="Pertea G."/>
            <person name="Qi P."/>
            <person name="Bennetzen J.L."/>
            <person name="Dai X."/>
            <person name="Dawson M.W."/>
            <person name="Muller H.G."/>
            <person name="Kugler K."/>
            <person name="Rivarola-Duarte L."/>
            <person name="Spannagl M."/>
            <person name="Mayer K.F.X."/>
            <person name="Lu F.H."/>
            <person name="Bevan M.W."/>
            <person name="Leroy P."/>
            <person name="Li P."/>
            <person name="You F.M."/>
            <person name="Sun Q."/>
            <person name="Liu Z."/>
            <person name="Lyons E."/>
            <person name="Wicker T."/>
            <person name="Salzberg S.L."/>
            <person name="Devos K.M."/>
            <person name="Dvorak J."/>
        </authorList>
    </citation>
    <scope>NUCLEOTIDE SEQUENCE [LARGE SCALE GENOMIC DNA]</scope>
    <source>
        <strain evidence="1">cv. AL8/78</strain>
    </source>
</reference>
<sequence>MHVSGRYFKLVFIVPNLISLTQVSKALYAEFLTTQRKKKSFKGLGLEHLNGPCPVIPHSLTSVILRSSKFQVKNFTAVH</sequence>
<name>A0A453SAG2_AEGTS</name>
<dbReference type="Proteomes" id="UP000015105">
    <property type="component" value="Chromosome 7D"/>
</dbReference>